<evidence type="ECO:0000313" key="1">
    <source>
        <dbReference type="EMBL" id="AKM82541.1"/>
    </source>
</evidence>
<reference evidence="1 2" key="1">
    <citation type="journal article" date="2015" name="Nature">
        <title>rRNA introns, odd ribosomes, and small enigmatic genomes across a large radiation of phyla.</title>
        <authorList>
            <person name="Brown C.T."/>
            <person name="Hug L.A."/>
            <person name="Thomas B.C."/>
            <person name="Sharon I."/>
            <person name="Castelle C.J."/>
            <person name="Singh A."/>
            <person name="Wilkins M.J."/>
            <person name="Williams K.H."/>
            <person name="Banfield J.F."/>
        </authorList>
    </citation>
    <scope>NUCLEOTIDE SEQUENCE [LARGE SCALE GENOMIC DNA]</scope>
</reference>
<dbReference type="STRING" id="1618337.UT28_C0001G0761"/>
<dbReference type="KEGG" id="bbgw:UT28_C0001G0761"/>
<organism evidence="1 2">
    <name type="scientific">Berkelbacteria bacterium GW2011_GWE1_39_12</name>
    <dbReference type="NCBI Taxonomy" id="1618337"/>
    <lineage>
        <taxon>Bacteria</taxon>
        <taxon>Candidatus Berkelbacteria</taxon>
    </lineage>
</organism>
<gene>
    <name evidence="1" type="ORF">UT28_C0001G0761</name>
</gene>
<dbReference type="EMBL" id="CP011213">
    <property type="protein sequence ID" value="AKM82541.1"/>
    <property type="molecule type" value="Genomic_DNA"/>
</dbReference>
<accession>A0A0G4B3L4</accession>
<name>A0A0G4B3L4_9BACT</name>
<dbReference type="AlphaFoldDB" id="A0A0G4B3L4"/>
<evidence type="ECO:0000313" key="2">
    <source>
        <dbReference type="Proteomes" id="UP000035648"/>
    </source>
</evidence>
<sequence>MMDIDRIFCEPKFSKDEYISKYGDGYSNLYLLRKDIWWCRGIDPSTKTKISNDAGAPFAAFLLIRILFNYIVHLSGTDYQNYIRKYLPTDLSAKEAEILNRLRNALEHLSYNLVWTPDIKKGEKGKIIYFAVTEENTESLMEMIDEQENEETWIVNIDQLHQAIESSINILYKDVIKNDQLSKDILALAGAHSMHVVEKKILLDTVKSRSKSHNI</sequence>
<protein>
    <submittedName>
        <fullName evidence="1">Uncharacterized protein</fullName>
    </submittedName>
</protein>
<dbReference type="Proteomes" id="UP000035648">
    <property type="component" value="Chromosome"/>
</dbReference>
<proteinExistence type="predicted"/>